<keyword evidence="1" id="KW-1185">Reference proteome</keyword>
<dbReference type="Proteomes" id="UP000515154">
    <property type="component" value="Linkage group LG2"/>
</dbReference>
<dbReference type="PANTHER" id="PTHR45913:SF22">
    <property type="entry name" value="SCAN BOX DOMAIN-CONTAINING PROTEIN"/>
    <property type="match status" value="1"/>
</dbReference>
<proteinExistence type="predicted"/>
<dbReference type="PANTHER" id="PTHR45913">
    <property type="entry name" value="EPM2A-INTERACTING PROTEIN 1"/>
    <property type="match status" value="1"/>
</dbReference>
<dbReference type="AlphaFoldDB" id="A0A6P7TMU8"/>
<protein>
    <submittedName>
        <fullName evidence="2">SCAN domain-containing protein 3-like</fullName>
    </submittedName>
</protein>
<name>A0A6P7TMU8_9MOLL</name>
<gene>
    <name evidence="2" type="primary">LOC115226490</name>
</gene>
<dbReference type="RefSeq" id="XP_029653349.1">
    <property type="nucleotide sequence ID" value="XM_029797489.1"/>
</dbReference>
<evidence type="ECO:0000313" key="2">
    <source>
        <dbReference type="RefSeq" id="XP_029653349.1"/>
    </source>
</evidence>
<sequence length="173" mass="20109">MIWISYYKETEKLSLIVNQLSLPPFRNWRCLRLTFQVPSSSTTLFFERFQIGIAIHLRSSAVVCEDDIQEELIELQNDNDATMRYRHNDKEGLWYHQSTLNSYPNLWKHLKLLLLVFITSYLVESGFNHVGILFSHNRIGLDVIQRGDLRLKLTSLKPNVSALAASHQTHGSH</sequence>
<accession>A0A6P7TMU8</accession>
<reference evidence="2" key="1">
    <citation type="submission" date="2025-08" db="UniProtKB">
        <authorList>
            <consortium name="RefSeq"/>
        </authorList>
    </citation>
    <scope>IDENTIFICATION</scope>
</reference>
<evidence type="ECO:0000313" key="1">
    <source>
        <dbReference type="Proteomes" id="UP000515154"/>
    </source>
</evidence>
<dbReference type="KEGG" id="osn:115226490"/>
<organism evidence="1 2">
    <name type="scientific">Octopus sinensis</name>
    <name type="common">East Asian common octopus</name>
    <dbReference type="NCBI Taxonomy" id="2607531"/>
    <lineage>
        <taxon>Eukaryota</taxon>
        <taxon>Metazoa</taxon>
        <taxon>Spiralia</taxon>
        <taxon>Lophotrochozoa</taxon>
        <taxon>Mollusca</taxon>
        <taxon>Cephalopoda</taxon>
        <taxon>Coleoidea</taxon>
        <taxon>Octopodiformes</taxon>
        <taxon>Octopoda</taxon>
        <taxon>Incirrata</taxon>
        <taxon>Octopodidae</taxon>
        <taxon>Octopus</taxon>
    </lineage>
</organism>